<proteinExistence type="predicted"/>
<reference evidence="3" key="1">
    <citation type="journal article" date="2019" name="bioRxiv">
        <title>The Genome of the Zebra Mussel, Dreissena polymorpha: A Resource for Invasive Species Research.</title>
        <authorList>
            <person name="McCartney M.A."/>
            <person name="Auch B."/>
            <person name="Kono T."/>
            <person name="Mallez S."/>
            <person name="Zhang Y."/>
            <person name="Obille A."/>
            <person name="Becker A."/>
            <person name="Abrahante J.E."/>
            <person name="Garbe J."/>
            <person name="Badalamenti J.P."/>
            <person name="Herman A."/>
            <person name="Mangelson H."/>
            <person name="Liachko I."/>
            <person name="Sullivan S."/>
            <person name="Sone E.D."/>
            <person name="Koren S."/>
            <person name="Silverstein K.A.T."/>
            <person name="Beckman K.B."/>
            <person name="Gohl D.M."/>
        </authorList>
    </citation>
    <scope>NUCLEOTIDE SEQUENCE</scope>
    <source>
        <strain evidence="3">Duluth1</strain>
        <tissue evidence="3">Whole animal</tissue>
    </source>
</reference>
<evidence type="ECO:0000313" key="3">
    <source>
        <dbReference type="EMBL" id="KAH3713147.1"/>
    </source>
</evidence>
<evidence type="ECO:0000256" key="2">
    <source>
        <dbReference type="SAM" id="MobiDB-lite"/>
    </source>
</evidence>
<organism evidence="3 4">
    <name type="scientific">Dreissena polymorpha</name>
    <name type="common">Zebra mussel</name>
    <name type="synonym">Mytilus polymorpha</name>
    <dbReference type="NCBI Taxonomy" id="45954"/>
    <lineage>
        <taxon>Eukaryota</taxon>
        <taxon>Metazoa</taxon>
        <taxon>Spiralia</taxon>
        <taxon>Lophotrochozoa</taxon>
        <taxon>Mollusca</taxon>
        <taxon>Bivalvia</taxon>
        <taxon>Autobranchia</taxon>
        <taxon>Heteroconchia</taxon>
        <taxon>Euheterodonta</taxon>
        <taxon>Imparidentia</taxon>
        <taxon>Neoheterodontei</taxon>
        <taxon>Myida</taxon>
        <taxon>Dreissenoidea</taxon>
        <taxon>Dreissenidae</taxon>
        <taxon>Dreissena</taxon>
    </lineage>
</organism>
<evidence type="ECO:0000256" key="1">
    <source>
        <dbReference type="SAM" id="Coils"/>
    </source>
</evidence>
<feature type="coiled-coil region" evidence="1">
    <location>
        <begin position="59"/>
        <end position="86"/>
    </location>
</feature>
<sequence>MEIRGSRRTERGNRYSNRRSEREDSVYSVVDEEKRAFTIKGAYGITTPTHSRVRNDSEIKSEAATVKELQARIEKLEAEKNSPQRRTFKRGVTCFN</sequence>
<reference evidence="3" key="2">
    <citation type="submission" date="2020-11" db="EMBL/GenBank/DDBJ databases">
        <authorList>
            <person name="McCartney M.A."/>
            <person name="Auch B."/>
            <person name="Kono T."/>
            <person name="Mallez S."/>
            <person name="Becker A."/>
            <person name="Gohl D.M."/>
            <person name="Silverstein K.A.T."/>
            <person name="Koren S."/>
            <person name="Bechman K.B."/>
            <person name="Herman A."/>
            <person name="Abrahante J.E."/>
            <person name="Garbe J."/>
        </authorList>
    </citation>
    <scope>NUCLEOTIDE SEQUENCE</scope>
    <source>
        <strain evidence="3">Duluth1</strain>
        <tissue evidence="3">Whole animal</tissue>
    </source>
</reference>
<keyword evidence="4" id="KW-1185">Reference proteome</keyword>
<dbReference type="Proteomes" id="UP000828390">
    <property type="component" value="Unassembled WGS sequence"/>
</dbReference>
<gene>
    <name evidence="3" type="ORF">DPMN_072932</name>
</gene>
<name>A0A9D4BY52_DREPO</name>
<comment type="caution">
    <text evidence="3">The sequence shown here is derived from an EMBL/GenBank/DDBJ whole genome shotgun (WGS) entry which is preliminary data.</text>
</comment>
<keyword evidence="1" id="KW-0175">Coiled coil</keyword>
<protein>
    <submittedName>
        <fullName evidence="3">Uncharacterized protein</fullName>
    </submittedName>
</protein>
<dbReference type="AlphaFoldDB" id="A0A9D4BY52"/>
<feature type="region of interest" description="Disordered" evidence="2">
    <location>
        <begin position="1"/>
        <end position="26"/>
    </location>
</feature>
<accession>A0A9D4BY52</accession>
<evidence type="ECO:0000313" key="4">
    <source>
        <dbReference type="Proteomes" id="UP000828390"/>
    </source>
</evidence>
<dbReference type="EMBL" id="JAIWYP010000014">
    <property type="protein sequence ID" value="KAH3713147.1"/>
    <property type="molecule type" value="Genomic_DNA"/>
</dbReference>